<keyword evidence="2" id="KW-1185">Reference proteome</keyword>
<proteinExistence type="predicted"/>
<evidence type="ECO:0000313" key="2">
    <source>
        <dbReference type="Proteomes" id="UP000494120"/>
    </source>
</evidence>
<name>A0ABY6XN52_9BURK</name>
<dbReference type="Proteomes" id="UP000494120">
    <property type="component" value="Unassembled WGS sequence"/>
</dbReference>
<comment type="caution">
    <text evidence="1">The sequence shown here is derived from an EMBL/GenBank/DDBJ whole genome shotgun (WGS) entry which is preliminary data.</text>
</comment>
<gene>
    <name evidence="1" type="ORF">BLA17378_01874</name>
</gene>
<dbReference type="EMBL" id="CABVQG010000005">
    <property type="protein sequence ID" value="VWC58110.1"/>
    <property type="molecule type" value="Genomic_DNA"/>
</dbReference>
<reference evidence="1 2" key="1">
    <citation type="submission" date="2019-09" db="EMBL/GenBank/DDBJ databases">
        <authorList>
            <person name="Depoorter E."/>
        </authorList>
    </citation>
    <scope>NUCLEOTIDE SEQUENCE [LARGE SCALE GENOMIC DNA]</scope>
    <source>
        <strain evidence="1 2">R-17378</strain>
    </source>
</reference>
<protein>
    <submittedName>
        <fullName evidence="1">XRE family transcriptional regulator</fullName>
    </submittedName>
</protein>
<sequence length="61" mass="6786">MRTYDDLRKRALSDPELRAEYERLNREEFALLDAMLVARRAAGVASTDIAEGTEASAATVK</sequence>
<dbReference type="RefSeq" id="WP_174956731.1">
    <property type="nucleotide sequence ID" value="NZ_CABVQG010000005.1"/>
</dbReference>
<accession>A0ABY6XN52</accession>
<evidence type="ECO:0000313" key="1">
    <source>
        <dbReference type="EMBL" id="VWC58110.1"/>
    </source>
</evidence>
<organism evidence="1 2">
    <name type="scientific">Burkholderia aenigmatica</name>
    <dbReference type="NCBI Taxonomy" id="2015348"/>
    <lineage>
        <taxon>Bacteria</taxon>
        <taxon>Pseudomonadati</taxon>
        <taxon>Pseudomonadota</taxon>
        <taxon>Betaproteobacteria</taxon>
        <taxon>Burkholderiales</taxon>
        <taxon>Burkholderiaceae</taxon>
        <taxon>Burkholderia</taxon>
        <taxon>Burkholderia cepacia complex</taxon>
    </lineage>
</organism>